<accession>A0A9J8C2G9</accession>
<reference evidence="1" key="2">
    <citation type="submission" date="2025-09" db="UniProtKB">
        <authorList>
            <consortium name="Ensembl"/>
        </authorList>
    </citation>
    <scope>IDENTIFICATION</scope>
</reference>
<dbReference type="OMA" id="MALTPFR"/>
<dbReference type="Ensembl" id="ENSCCRT00000135796.1">
    <property type="protein sequence ID" value="ENSCCRP00000163952.1"/>
    <property type="gene ID" value="ENSCCRG00000068374.1"/>
</dbReference>
<organism evidence="1 2">
    <name type="scientific">Cyprinus carpio carpio</name>
    <dbReference type="NCBI Taxonomy" id="630221"/>
    <lineage>
        <taxon>Eukaryota</taxon>
        <taxon>Metazoa</taxon>
        <taxon>Chordata</taxon>
        <taxon>Craniata</taxon>
        <taxon>Vertebrata</taxon>
        <taxon>Euteleostomi</taxon>
        <taxon>Actinopterygii</taxon>
        <taxon>Neopterygii</taxon>
        <taxon>Teleostei</taxon>
        <taxon>Ostariophysi</taxon>
        <taxon>Cypriniformes</taxon>
        <taxon>Cyprinidae</taxon>
        <taxon>Cyprininae</taxon>
        <taxon>Cyprinus</taxon>
    </lineage>
</organism>
<keyword evidence="2" id="KW-1185">Reference proteome</keyword>
<sequence>YNNLVQKLNRMGLTNNNVCWKCQKDRGTFIHCIWECPLIQPLWLQTLNILSKWLGITIPLSPRLCLLGDREQLPNITNVPGMHGKKHSHERRLL</sequence>
<proteinExistence type="predicted"/>
<dbReference type="Proteomes" id="UP001108240">
    <property type="component" value="Unplaced"/>
</dbReference>
<protein>
    <recommendedName>
        <fullName evidence="3">Reverse transcriptase zinc-binding domain-containing protein</fullName>
    </recommendedName>
</protein>
<reference evidence="1" key="1">
    <citation type="submission" date="2025-08" db="UniProtKB">
        <authorList>
            <consortium name="Ensembl"/>
        </authorList>
    </citation>
    <scope>IDENTIFICATION</scope>
</reference>
<evidence type="ECO:0000313" key="1">
    <source>
        <dbReference type="Ensembl" id="ENSCCRP00000163952.1"/>
    </source>
</evidence>
<dbReference type="AlphaFoldDB" id="A0A9J8C2G9"/>
<dbReference type="GeneTree" id="ENSGT00940000177722"/>
<evidence type="ECO:0008006" key="3">
    <source>
        <dbReference type="Google" id="ProtNLM"/>
    </source>
</evidence>
<name>A0A9J8C2G9_CYPCA</name>
<evidence type="ECO:0000313" key="2">
    <source>
        <dbReference type="Proteomes" id="UP001108240"/>
    </source>
</evidence>